<reference evidence="2" key="2">
    <citation type="submission" date="2021-04" db="EMBL/GenBank/DDBJ databases">
        <authorList>
            <person name="Gilroy R."/>
        </authorList>
    </citation>
    <scope>NUCLEOTIDE SEQUENCE</scope>
    <source>
        <strain evidence="2">2189</strain>
    </source>
</reference>
<evidence type="ECO:0000313" key="2">
    <source>
        <dbReference type="EMBL" id="HIX50343.1"/>
    </source>
</evidence>
<dbReference type="PROSITE" id="PS51257">
    <property type="entry name" value="PROKAR_LIPOPROTEIN"/>
    <property type="match status" value="1"/>
</dbReference>
<feature type="chain" id="PRO_5039599846" description="Lipocalin-like domain-containing protein" evidence="1">
    <location>
        <begin position="25"/>
        <end position="136"/>
    </location>
</feature>
<comment type="caution">
    <text evidence="2">The sequence shown here is derived from an EMBL/GenBank/DDBJ whole genome shotgun (WGS) entry which is preliminary data.</text>
</comment>
<keyword evidence="1" id="KW-0732">Signal</keyword>
<dbReference type="Proteomes" id="UP000886847">
    <property type="component" value="Unassembled WGS sequence"/>
</dbReference>
<accession>A0A9D1W0M1</accession>
<feature type="signal peptide" evidence="1">
    <location>
        <begin position="1"/>
        <end position="24"/>
    </location>
</feature>
<dbReference type="EMBL" id="DXEW01000019">
    <property type="protein sequence ID" value="HIX50343.1"/>
    <property type="molecule type" value="Genomic_DNA"/>
</dbReference>
<evidence type="ECO:0000313" key="3">
    <source>
        <dbReference type="Proteomes" id="UP000886847"/>
    </source>
</evidence>
<sequence>MKRAAVLAGAALCLLCCCLFTACASVSEVGEWRLYMLSDGGTTYHIGDEYGGKPLEEDFFTCSFDGASYRIRSEGETVAQGDYFTEKVSGSLLLALVQGGGSLLWNCGEQVQADGSARLAVTGEWSGYILCFVPEA</sequence>
<reference evidence="2" key="1">
    <citation type="journal article" date="2021" name="PeerJ">
        <title>Extensive microbial diversity within the chicken gut microbiome revealed by metagenomics and culture.</title>
        <authorList>
            <person name="Gilroy R."/>
            <person name="Ravi A."/>
            <person name="Getino M."/>
            <person name="Pursley I."/>
            <person name="Horton D.L."/>
            <person name="Alikhan N.F."/>
            <person name="Baker D."/>
            <person name="Gharbi K."/>
            <person name="Hall N."/>
            <person name="Watson M."/>
            <person name="Adriaenssens E.M."/>
            <person name="Foster-Nyarko E."/>
            <person name="Jarju S."/>
            <person name="Secka A."/>
            <person name="Antonio M."/>
            <person name="Oren A."/>
            <person name="Chaudhuri R.R."/>
            <person name="La Ragione R."/>
            <person name="Hildebrand F."/>
            <person name="Pallen M.J."/>
        </authorList>
    </citation>
    <scope>NUCLEOTIDE SEQUENCE</scope>
    <source>
        <strain evidence="2">2189</strain>
    </source>
</reference>
<evidence type="ECO:0000256" key="1">
    <source>
        <dbReference type="SAM" id="SignalP"/>
    </source>
</evidence>
<evidence type="ECO:0008006" key="4">
    <source>
        <dbReference type="Google" id="ProtNLM"/>
    </source>
</evidence>
<organism evidence="2 3">
    <name type="scientific">Candidatus Borkfalkia faecavium</name>
    <dbReference type="NCBI Taxonomy" id="2838508"/>
    <lineage>
        <taxon>Bacteria</taxon>
        <taxon>Bacillati</taxon>
        <taxon>Bacillota</taxon>
        <taxon>Clostridia</taxon>
        <taxon>Christensenellales</taxon>
        <taxon>Christensenellaceae</taxon>
        <taxon>Candidatus Borkfalkia</taxon>
    </lineage>
</organism>
<name>A0A9D1W0M1_9FIRM</name>
<dbReference type="AlphaFoldDB" id="A0A9D1W0M1"/>
<gene>
    <name evidence="2" type="ORF">H9851_03575</name>
</gene>
<proteinExistence type="predicted"/>
<protein>
    <recommendedName>
        <fullName evidence="4">Lipocalin-like domain-containing protein</fullName>
    </recommendedName>
</protein>